<keyword evidence="5" id="KW-0496">Mitochondrion</keyword>
<dbReference type="EMBL" id="CALTRL010000952">
    <property type="protein sequence ID" value="CAH7670172.1"/>
    <property type="molecule type" value="Genomic_DNA"/>
</dbReference>
<comment type="similarity">
    <text evidence="2">Belongs to the COA8 family.</text>
</comment>
<organism evidence="7 8">
    <name type="scientific">Phakopsora pachyrhizi</name>
    <name type="common">Asian soybean rust disease fungus</name>
    <dbReference type="NCBI Taxonomy" id="170000"/>
    <lineage>
        <taxon>Eukaryota</taxon>
        <taxon>Fungi</taxon>
        <taxon>Dikarya</taxon>
        <taxon>Basidiomycota</taxon>
        <taxon>Pucciniomycotina</taxon>
        <taxon>Pucciniomycetes</taxon>
        <taxon>Pucciniales</taxon>
        <taxon>Phakopsoraceae</taxon>
        <taxon>Phakopsora</taxon>
    </lineage>
</organism>
<comment type="caution">
    <text evidence="7">The sequence shown here is derived from an EMBL/GenBank/DDBJ whole genome shotgun (WGS) entry which is preliminary data.</text>
</comment>
<reference evidence="7" key="1">
    <citation type="submission" date="2022-06" db="EMBL/GenBank/DDBJ databases">
        <authorList>
            <consortium name="SYNGENTA / RWTH Aachen University"/>
        </authorList>
    </citation>
    <scope>NUCLEOTIDE SEQUENCE</scope>
</reference>
<dbReference type="InterPro" id="IPR018796">
    <property type="entry name" value="COA8"/>
</dbReference>
<dbReference type="Pfam" id="PF10231">
    <property type="entry name" value="COA8"/>
    <property type="match status" value="1"/>
</dbReference>
<proteinExistence type="inferred from homology"/>
<evidence type="ECO:0000256" key="5">
    <source>
        <dbReference type="ARBA" id="ARBA00023128"/>
    </source>
</evidence>
<protein>
    <submittedName>
        <fullName evidence="7">Expressed protein</fullName>
    </submittedName>
</protein>
<dbReference type="GO" id="GO:0097193">
    <property type="term" value="P:intrinsic apoptotic signaling pathway"/>
    <property type="evidence" value="ECO:0007669"/>
    <property type="project" value="InterPro"/>
</dbReference>
<keyword evidence="4" id="KW-0809">Transit peptide</keyword>
<keyword evidence="6" id="KW-0472">Membrane</keyword>
<evidence type="ECO:0000256" key="2">
    <source>
        <dbReference type="ARBA" id="ARBA00005453"/>
    </source>
</evidence>
<comment type="subcellular location">
    <subcellularLocation>
        <location evidence="1">Mitochondrion inner membrane</location>
        <topology evidence="1">Peripheral membrane protein</topology>
        <orientation evidence="1">Matrix side</orientation>
    </subcellularLocation>
</comment>
<accession>A0AAV0AMP2</accession>
<dbReference type="Proteomes" id="UP001153365">
    <property type="component" value="Unassembled WGS sequence"/>
</dbReference>
<evidence type="ECO:0000313" key="8">
    <source>
        <dbReference type="Proteomes" id="UP001153365"/>
    </source>
</evidence>
<evidence type="ECO:0000313" key="7">
    <source>
        <dbReference type="EMBL" id="CAH7670172.1"/>
    </source>
</evidence>
<feature type="non-terminal residue" evidence="7">
    <location>
        <position position="1"/>
    </location>
</feature>
<feature type="non-terminal residue" evidence="7">
    <location>
        <position position="176"/>
    </location>
</feature>
<dbReference type="AlphaFoldDB" id="A0AAV0AMP2"/>
<gene>
    <name evidence="7" type="ORF">PPACK8108_LOCUS4885</name>
</gene>
<name>A0AAV0AMP2_PHAPC</name>
<evidence type="ECO:0000256" key="1">
    <source>
        <dbReference type="ARBA" id="ARBA00004443"/>
    </source>
</evidence>
<evidence type="ECO:0000256" key="6">
    <source>
        <dbReference type="ARBA" id="ARBA00023136"/>
    </source>
</evidence>
<evidence type="ECO:0000256" key="4">
    <source>
        <dbReference type="ARBA" id="ARBA00022946"/>
    </source>
</evidence>
<keyword evidence="3" id="KW-0999">Mitochondrion inner membrane</keyword>
<dbReference type="PANTHER" id="PTHR31107">
    <property type="entry name" value="APOPTOGENIC PROTEIN 1, MITOCHONDRIAL"/>
    <property type="match status" value="1"/>
</dbReference>
<keyword evidence="8" id="KW-1185">Reference proteome</keyword>
<dbReference type="GO" id="GO:0005743">
    <property type="term" value="C:mitochondrial inner membrane"/>
    <property type="evidence" value="ECO:0007669"/>
    <property type="project" value="UniProtKB-SubCell"/>
</dbReference>
<dbReference type="PANTHER" id="PTHR31107:SF2">
    <property type="entry name" value="CYTOCHROME C OXIDASE ASSEMBLY FACTOR 8"/>
    <property type="match status" value="1"/>
</dbReference>
<evidence type="ECO:0000256" key="3">
    <source>
        <dbReference type="ARBA" id="ARBA00022792"/>
    </source>
</evidence>
<sequence length="176" mass="20460">GTALEEDYVGLPCLKSNLRPVRYATPFSIKGPSQQSFEKRSSLAHPYSLQEFAVYPVQLPGQLNELRLRFEAEDLDWTLFRKRVDNLNQKFWANQSTHFEKSENDVKNSVEKNKLPGTGDGDEASKHSLDCFYRQWLASEKSKFMSYNLEWWGAQLALMRGGWKSQVRIYKWKVAC</sequence>